<dbReference type="InterPro" id="IPR011991">
    <property type="entry name" value="ArsR-like_HTH"/>
</dbReference>
<dbReference type="PRINTS" id="PR00033">
    <property type="entry name" value="HTHASNC"/>
</dbReference>
<dbReference type="Proteomes" id="UP001216253">
    <property type="component" value="Unassembled WGS sequence"/>
</dbReference>
<keyword evidence="3" id="KW-0804">Transcription</keyword>
<feature type="domain" description="HTH asnC-type" evidence="4">
    <location>
        <begin position="5"/>
        <end position="68"/>
    </location>
</feature>
<organism evidence="5 6">
    <name type="scientific">Novosphingobium album</name>
    <name type="common">ex Liu et al. 2023</name>
    <dbReference type="NCBI Taxonomy" id="3031130"/>
    <lineage>
        <taxon>Bacteria</taxon>
        <taxon>Pseudomonadati</taxon>
        <taxon>Pseudomonadota</taxon>
        <taxon>Alphaproteobacteria</taxon>
        <taxon>Sphingomonadales</taxon>
        <taxon>Sphingomonadaceae</taxon>
        <taxon>Novosphingobium</taxon>
    </lineage>
</organism>
<evidence type="ECO:0000256" key="2">
    <source>
        <dbReference type="ARBA" id="ARBA00023125"/>
    </source>
</evidence>
<protein>
    <submittedName>
        <fullName evidence="5">Lrp/AsnC family transcriptional regulator</fullName>
    </submittedName>
</protein>
<dbReference type="InterPro" id="IPR000485">
    <property type="entry name" value="AsnC-type_HTH_dom"/>
</dbReference>
<dbReference type="InterPro" id="IPR019885">
    <property type="entry name" value="Tscrpt_reg_HTH_AsnC-type_CS"/>
</dbReference>
<keyword evidence="2" id="KW-0238">DNA-binding</keyword>
<keyword evidence="6" id="KW-1185">Reference proteome</keyword>
<evidence type="ECO:0000313" key="5">
    <source>
        <dbReference type="EMBL" id="MDE8652457.1"/>
    </source>
</evidence>
<comment type="caution">
    <text evidence="5">The sequence shown here is derived from an EMBL/GenBank/DDBJ whole genome shotgun (WGS) entry which is preliminary data.</text>
</comment>
<dbReference type="CDD" id="cd00090">
    <property type="entry name" value="HTH_ARSR"/>
    <property type="match status" value="1"/>
</dbReference>
<dbReference type="InterPro" id="IPR019888">
    <property type="entry name" value="Tscrpt_reg_AsnC-like"/>
</dbReference>
<dbReference type="EMBL" id="JARESE010000040">
    <property type="protein sequence ID" value="MDE8652457.1"/>
    <property type="molecule type" value="Genomic_DNA"/>
</dbReference>
<dbReference type="InterPro" id="IPR019887">
    <property type="entry name" value="Tscrpt_reg_AsnC/Lrp_C"/>
</dbReference>
<gene>
    <name evidence="5" type="ORF">PYV00_12170</name>
</gene>
<dbReference type="PANTHER" id="PTHR30154">
    <property type="entry name" value="LEUCINE-RESPONSIVE REGULATORY PROTEIN"/>
    <property type="match status" value="1"/>
</dbReference>
<dbReference type="Pfam" id="PF13404">
    <property type="entry name" value="HTH_AsnC-type"/>
    <property type="match status" value="1"/>
</dbReference>
<dbReference type="PANTHER" id="PTHR30154:SF34">
    <property type="entry name" value="TRANSCRIPTIONAL REGULATOR AZLB"/>
    <property type="match status" value="1"/>
</dbReference>
<evidence type="ECO:0000313" key="6">
    <source>
        <dbReference type="Proteomes" id="UP001216253"/>
    </source>
</evidence>
<name>A0ABT5WQY5_9SPHN</name>
<dbReference type="PROSITE" id="PS50956">
    <property type="entry name" value="HTH_ASNC_2"/>
    <property type="match status" value="1"/>
</dbReference>
<dbReference type="SMART" id="SM00344">
    <property type="entry name" value="HTH_ASNC"/>
    <property type="match status" value="1"/>
</dbReference>
<evidence type="ECO:0000256" key="1">
    <source>
        <dbReference type="ARBA" id="ARBA00023015"/>
    </source>
</evidence>
<sequence>MSESIDRTDREIIRLLHLNARRPNSEIAAEVGLSPSACHRRIKILEDQGAIRGYTVVLAPLAAEAGSVDVLVRVTLERQTEDYLARFEHAVRQCPQIRECFLMTGEVDYWLRVQAENVAAYEVIHSEILSRMPGVTRITSSFAMRDALRPRRVKAGRRLNTGA</sequence>
<dbReference type="Pfam" id="PF01037">
    <property type="entry name" value="AsnC_trans_reg"/>
    <property type="match status" value="1"/>
</dbReference>
<keyword evidence="1" id="KW-0805">Transcription regulation</keyword>
<dbReference type="Gene3D" id="3.30.70.920">
    <property type="match status" value="1"/>
</dbReference>
<dbReference type="SUPFAM" id="SSF46785">
    <property type="entry name" value="Winged helix' DNA-binding domain"/>
    <property type="match status" value="1"/>
</dbReference>
<reference evidence="5 6" key="1">
    <citation type="submission" date="2023-03" db="EMBL/GenBank/DDBJ databases">
        <title>NovoSphingobium album sp. nov. isolated from polycyclic aromatic hydrocarbons- and heavy-metal polluted soil.</title>
        <authorList>
            <person name="Liu Z."/>
            <person name="Wang K."/>
        </authorList>
    </citation>
    <scope>NUCLEOTIDE SEQUENCE [LARGE SCALE GENOMIC DNA]</scope>
    <source>
        <strain evidence="5 6">H3SJ31-1</strain>
    </source>
</reference>
<accession>A0ABT5WQY5</accession>
<evidence type="ECO:0000256" key="3">
    <source>
        <dbReference type="ARBA" id="ARBA00023163"/>
    </source>
</evidence>
<dbReference type="InterPro" id="IPR036390">
    <property type="entry name" value="WH_DNA-bd_sf"/>
</dbReference>
<dbReference type="RefSeq" id="WP_275228540.1">
    <property type="nucleotide sequence ID" value="NZ_JARESE010000040.1"/>
</dbReference>
<dbReference type="SUPFAM" id="SSF54909">
    <property type="entry name" value="Dimeric alpha+beta barrel"/>
    <property type="match status" value="1"/>
</dbReference>
<dbReference type="InterPro" id="IPR011008">
    <property type="entry name" value="Dimeric_a/b-barrel"/>
</dbReference>
<proteinExistence type="predicted"/>
<dbReference type="Gene3D" id="1.10.10.10">
    <property type="entry name" value="Winged helix-like DNA-binding domain superfamily/Winged helix DNA-binding domain"/>
    <property type="match status" value="1"/>
</dbReference>
<evidence type="ECO:0000259" key="4">
    <source>
        <dbReference type="PROSITE" id="PS50956"/>
    </source>
</evidence>
<dbReference type="PROSITE" id="PS00519">
    <property type="entry name" value="HTH_ASNC_1"/>
    <property type="match status" value="1"/>
</dbReference>
<dbReference type="InterPro" id="IPR036388">
    <property type="entry name" value="WH-like_DNA-bd_sf"/>
</dbReference>